<comment type="caution">
    <text evidence="5">The sequence shown here is derived from an EMBL/GenBank/DDBJ whole genome shotgun (WGS) entry which is preliminary data.</text>
</comment>
<organism evidence="5 6">
    <name type="scientific">Cloeon dipterum</name>
    <dbReference type="NCBI Taxonomy" id="197152"/>
    <lineage>
        <taxon>Eukaryota</taxon>
        <taxon>Metazoa</taxon>
        <taxon>Ecdysozoa</taxon>
        <taxon>Arthropoda</taxon>
        <taxon>Hexapoda</taxon>
        <taxon>Insecta</taxon>
        <taxon>Pterygota</taxon>
        <taxon>Palaeoptera</taxon>
        <taxon>Ephemeroptera</taxon>
        <taxon>Pisciforma</taxon>
        <taxon>Baetidae</taxon>
        <taxon>Cloeon</taxon>
    </lineage>
</organism>
<gene>
    <name evidence="5" type="ORF">CLODIP_2_CD06593</name>
</gene>
<dbReference type="SUPFAM" id="SSF81383">
    <property type="entry name" value="F-box domain"/>
    <property type="match status" value="1"/>
</dbReference>
<dbReference type="AlphaFoldDB" id="A0A8S1CCU9"/>
<evidence type="ECO:0000256" key="2">
    <source>
        <dbReference type="ARBA" id="ARBA00004906"/>
    </source>
</evidence>
<name>A0A8S1CCU9_9INSE</name>
<evidence type="ECO:0000256" key="3">
    <source>
        <dbReference type="ARBA" id="ARBA00022786"/>
    </source>
</evidence>
<dbReference type="GO" id="GO:0019005">
    <property type="term" value="C:SCF ubiquitin ligase complex"/>
    <property type="evidence" value="ECO:0007669"/>
    <property type="project" value="TreeGrafter"/>
</dbReference>
<reference evidence="5 6" key="1">
    <citation type="submission" date="2020-04" db="EMBL/GenBank/DDBJ databases">
        <authorList>
            <person name="Alioto T."/>
            <person name="Alioto T."/>
            <person name="Gomez Garrido J."/>
        </authorList>
    </citation>
    <scope>NUCLEOTIDE SEQUENCE [LARGE SCALE GENOMIC DNA]</scope>
</reference>
<dbReference type="Proteomes" id="UP000494165">
    <property type="component" value="Unassembled WGS sequence"/>
</dbReference>
<dbReference type="PANTHER" id="PTHR13123:SF7">
    <property type="entry name" value="LD30288P"/>
    <property type="match status" value="1"/>
</dbReference>
<keyword evidence="6" id="KW-1185">Reference proteome</keyword>
<evidence type="ECO:0000313" key="6">
    <source>
        <dbReference type="Proteomes" id="UP000494165"/>
    </source>
</evidence>
<keyword evidence="4" id="KW-0539">Nucleus</keyword>
<keyword evidence="3" id="KW-0833">Ubl conjugation pathway</keyword>
<evidence type="ECO:0000256" key="1">
    <source>
        <dbReference type="ARBA" id="ARBA00004123"/>
    </source>
</evidence>
<dbReference type="InterPro" id="IPR036047">
    <property type="entry name" value="F-box-like_dom_sf"/>
</dbReference>
<dbReference type="GO" id="GO:0005634">
    <property type="term" value="C:nucleus"/>
    <property type="evidence" value="ECO:0007669"/>
    <property type="project" value="UniProtKB-SubCell"/>
</dbReference>
<comment type="pathway">
    <text evidence="2">Protein modification; protein ubiquitination.</text>
</comment>
<accession>A0A8S1CCU9</accession>
<evidence type="ECO:0008006" key="7">
    <source>
        <dbReference type="Google" id="ProtNLM"/>
    </source>
</evidence>
<dbReference type="EMBL" id="CADEPI010000022">
    <property type="protein sequence ID" value="CAB3365949.1"/>
    <property type="molecule type" value="Genomic_DNA"/>
</dbReference>
<evidence type="ECO:0000313" key="5">
    <source>
        <dbReference type="EMBL" id="CAB3365949.1"/>
    </source>
</evidence>
<comment type="subcellular location">
    <subcellularLocation>
        <location evidence="1">Nucleus</location>
    </subcellularLocation>
</comment>
<dbReference type="PANTHER" id="PTHR13123">
    <property type="entry name" value="LD30288P"/>
    <property type="match status" value="1"/>
</dbReference>
<dbReference type="InterPro" id="IPR040394">
    <property type="entry name" value="FBX25/32"/>
</dbReference>
<dbReference type="GO" id="GO:0016567">
    <property type="term" value="P:protein ubiquitination"/>
    <property type="evidence" value="ECO:0007669"/>
    <property type="project" value="TreeGrafter"/>
</dbReference>
<evidence type="ECO:0000256" key="4">
    <source>
        <dbReference type="ARBA" id="ARBA00023242"/>
    </source>
</evidence>
<dbReference type="GO" id="GO:0005737">
    <property type="term" value="C:cytoplasm"/>
    <property type="evidence" value="ECO:0007669"/>
    <property type="project" value="TreeGrafter"/>
</dbReference>
<sequence>MPFISKDWRSPGETWVKTHEGWEKKKVLECTSPAPAKKLACRAEAEKENCRPEVVGCKAHLCSPKHSVAHSSGLQNSPGPSLSLTLQQDNDNSLQPHFQITIKCTKEIAGFNGLSDSIQRLDFVSAVHDTRRFHYVCKVLEELLNHRLASLSGCARRVLFAMLEEVARQVAASQTNMHVLKALLAQLQEVTRLACWGHPLGSTSLWDNHLSSIQRILNIANNIEITKPDEDQEPQLDQMPEECVREIMLRLSDHKDLSSAGEAWHLMQRVLDEQRIWKQLCHYHFKPHLINKLVEEFDQAETDYQAIYHKLRKSYGLKEEFTETLTLCRNCRCLFWQSLGHPCIVERDLPEVVQRCSDNVLVPIPPKVFLTFFSL</sequence>
<dbReference type="OrthoDB" id="9991467at2759"/>
<protein>
    <recommendedName>
        <fullName evidence="7">F-box domain-containing protein</fullName>
    </recommendedName>
</protein>
<proteinExistence type="predicted"/>